<dbReference type="RefSeq" id="WP_094120059.1">
    <property type="nucleotide sequence ID" value="NZ_MLFN01000011.1"/>
</dbReference>
<dbReference type="PIRSF" id="PIRSF029883">
    <property type="entry name" value="KdgF"/>
    <property type="match status" value="1"/>
</dbReference>
<feature type="domain" description="Cupin type-2" evidence="1">
    <location>
        <begin position="32"/>
        <end position="96"/>
    </location>
</feature>
<sequence length="113" mass="12546">MFIYKKERPLEDLGNGVTRRVLAYGGTMMAVEVSFEKDAVGPLHHHPHEQLTYVLSGRFAFTINGETREVGPGDTLYKAPDVVHGCVCLEPGVLLDTFTPQREDFLPARDTTA</sequence>
<dbReference type="InterPro" id="IPR013096">
    <property type="entry name" value="Cupin_2"/>
</dbReference>
<accession>A0A1X1BYY9</accession>
<organism evidence="2 3">
    <name type="scientific">Pantoea conspicua</name>
    <dbReference type="NCBI Taxonomy" id="472705"/>
    <lineage>
        <taxon>Bacteria</taxon>
        <taxon>Pseudomonadati</taxon>
        <taxon>Pseudomonadota</taxon>
        <taxon>Gammaproteobacteria</taxon>
        <taxon>Enterobacterales</taxon>
        <taxon>Erwiniaceae</taxon>
        <taxon>Pantoea</taxon>
    </lineage>
</organism>
<dbReference type="SUPFAM" id="SSF51182">
    <property type="entry name" value="RmlC-like cupins"/>
    <property type="match status" value="1"/>
</dbReference>
<dbReference type="CDD" id="cd02238">
    <property type="entry name" value="cupin_KdgF"/>
    <property type="match status" value="1"/>
</dbReference>
<dbReference type="Pfam" id="PF07883">
    <property type="entry name" value="Cupin_2"/>
    <property type="match status" value="1"/>
</dbReference>
<dbReference type="InterPro" id="IPR011051">
    <property type="entry name" value="RmlC_Cupin_sf"/>
</dbReference>
<dbReference type="Proteomes" id="UP000193933">
    <property type="component" value="Unassembled WGS sequence"/>
</dbReference>
<protein>
    <submittedName>
        <fullName evidence="2">Cupin</fullName>
    </submittedName>
</protein>
<dbReference type="PANTHER" id="PTHR40112">
    <property type="entry name" value="H2HPP ISOMERASE"/>
    <property type="match status" value="1"/>
</dbReference>
<proteinExistence type="predicted"/>
<gene>
    <name evidence="2" type="ORF">HA41_06220</name>
</gene>
<dbReference type="PANTHER" id="PTHR40112:SF1">
    <property type="entry name" value="H2HPP ISOMERASE"/>
    <property type="match status" value="1"/>
</dbReference>
<reference evidence="2 3" key="1">
    <citation type="journal article" date="2017" name="Antonie Van Leeuwenhoek">
        <title>Phylogenomic resolution of the bacterial genus Pantoea and its relationship with Erwinia and Tatumella.</title>
        <authorList>
            <person name="Palmer M."/>
            <person name="Steenkamp E.T."/>
            <person name="Coetzee M.P."/>
            <person name="Chan W.Y."/>
            <person name="van Zyl E."/>
            <person name="De Maayer P."/>
            <person name="Coutinho T.A."/>
            <person name="Blom J."/>
            <person name="Smits T.H."/>
            <person name="Duffy B."/>
            <person name="Venter S.N."/>
        </authorList>
    </citation>
    <scope>NUCLEOTIDE SEQUENCE [LARGE SCALE GENOMIC DNA]</scope>
    <source>
        <strain evidence="2 3">LMG 24534</strain>
    </source>
</reference>
<dbReference type="EMBL" id="MLFN01000011">
    <property type="protein sequence ID" value="ORM54158.1"/>
    <property type="molecule type" value="Genomic_DNA"/>
</dbReference>
<name>A0A1X1BYY9_9GAMM</name>
<dbReference type="AlphaFoldDB" id="A0A1X1BYY9"/>
<dbReference type="InterPro" id="IPR014710">
    <property type="entry name" value="RmlC-like_jellyroll"/>
</dbReference>
<dbReference type="OrthoDB" id="9811153at2"/>
<evidence type="ECO:0000259" key="1">
    <source>
        <dbReference type="Pfam" id="PF07883"/>
    </source>
</evidence>
<dbReference type="InterPro" id="IPR052535">
    <property type="entry name" value="Bacilysin_H2HPP_isomerase"/>
</dbReference>
<dbReference type="STRING" id="472705.GCA_001743465_00991"/>
<comment type="caution">
    <text evidence="2">The sequence shown here is derived from an EMBL/GenBank/DDBJ whole genome shotgun (WGS) entry which is preliminary data.</text>
</comment>
<dbReference type="InterPro" id="IPR025499">
    <property type="entry name" value="KdgF"/>
</dbReference>
<evidence type="ECO:0000313" key="3">
    <source>
        <dbReference type="Proteomes" id="UP000193933"/>
    </source>
</evidence>
<keyword evidence="3" id="KW-1185">Reference proteome</keyword>
<dbReference type="Gene3D" id="2.60.120.10">
    <property type="entry name" value="Jelly Rolls"/>
    <property type="match status" value="1"/>
</dbReference>
<evidence type="ECO:0000313" key="2">
    <source>
        <dbReference type="EMBL" id="ORM54158.1"/>
    </source>
</evidence>